<proteinExistence type="inferred from homology"/>
<feature type="domain" description="NAD-dependent epimerase/dehydratase" evidence="3">
    <location>
        <begin position="4"/>
        <end position="235"/>
    </location>
</feature>
<comment type="similarity">
    <text evidence="1">Belongs to the NAD(P)-dependent epimerase/dehydratase family.</text>
</comment>
<dbReference type="Proteomes" id="UP000462055">
    <property type="component" value="Unassembled WGS sequence"/>
</dbReference>
<dbReference type="Pfam" id="PF01370">
    <property type="entry name" value="Epimerase"/>
    <property type="match status" value="1"/>
</dbReference>
<dbReference type="InterPro" id="IPR001509">
    <property type="entry name" value="Epimerase_deHydtase"/>
</dbReference>
<dbReference type="EMBL" id="WBMS02000021">
    <property type="protein sequence ID" value="MWA03674.1"/>
    <property type="molecule type" value="Genomic_DNA"/>
</dbReference>
<dbReference type="AlphaFoldDB" id="A0A6I4MHP7"/>
<keyword evidence="5" id="KW-1185">Reference proteome</keyword>
<evidence type="ECO:0000256" key="1">
    <source>
        <dbReference type="ARBA" id="ARBA00007637"/>
    </source>
</evidence>
<organism evidence="4 5">
    <name type="scientific">Actinomadura physcomitrii</name>
    <dbReference type="NCBI Taxonomy" id="2650748"/>
    <lineage>
        <taxon>Bacteria</taxon>
        <taxon>Bacillati</taxon>
        <taxon>Actinomycetota</taxon>
        <taxon>Actinomycetes</taxon>
        <taxon>Streptosporangiales</taxon>
        <taxon>Thermomonosporaceae</taxon>
        <taxon>Actinomadura</taxon>
    </lineage>
</organism>
<dbReference type="RefSeq" id="WP_151596215.1">
    <property type="nucleotide sequence ID" value="NZ_WBMS02000021.1"/>
</dbReference>
<dbReference type="PANTHER" id="PTHR43000">
    <property type="entry name" value="DTDP-D-GLUCOSE 4,6-DEHYDRATASE-RELATED"/>
    <property type="match status" value="1"/>
</dbReference>
<evidence type="ECO:0000256" key="2">
    <source>
        <dbReference type="SAM" id="MobiDB-lite"/>
    </source>
</evidence>
<evidence type="ECO:0000313" key="4">
    <source>
        <dbReference type="EMBL" id="MWA03674.1"/>
    </source>
</evidence>
<feature type="region of interest" description="Disordered" evidence="2">
    <location>
        <begin position="266"/>
        <end position="288"/>
    </location>
</feature>
<comment type="caution">
    <text evidence="4">The sequence shown here is derived from an EMBL/GenBank/DDBJ whole genome shotgun (WGS) entry which is preliminary data.</text>
</comment>
<protein>
    <submittedName>
        <fullName evidence="4">NAD-dependent epimerase/dehydratase family protein</fullName>
    </submittedName>
</protein>
<gene>
    <name evidence="4" type="ORF">F8568_025480</name>
</gene>
<evidence type="ECO:0000313" key="5">
    <source>
        <dbReference type="Proteomes" id="UP000462055"/>
    </source>
</evidence>
<feature type="compositionally biased region" description="Basic and acidic residues" evidence="2">
    <location>
        <begin position="266"/>
        <end position="276"/>
    </location>
</feature>
<evidence type="ECO:0000259" key="3">
    <source>
        <dbReference type="Pfam" id="PF01370"/>
    </source>
</evidence>
<dbReference type="SUPFAM" id="SSF51735">
    <property type="entry name" value="NAD(P)-binding Rossmann-fold domains"/>
    <property type="match status" value="1"/>
</dbReference>
<sequence>MRAVVLGAGGFVGRHLCGVLAARGAPPVAVVRNAPGTPVEGAARTRVLDAAAAPGPLADLLRQEAPDVIVNAAGAVWGAGEAQMLESNAVLVERLLAALRGLDRRPRLIQLGTVHEYGAAPAGGALTEDARAAPVNPYGRTKLCATEAVLTAVREGAADAVVLRVANVVGPGGPPGSLLGMVGGRLAEAHAEHRRARVRLATLGGHRDIVDVRDLGQAVLAAIKARPAPPLVNIGGGRAVAVDGLVRRLIEISGVPADLVIEDREHEDRERADRAAHAAGGLSPGSGARRQQLDISLAAEALGWRPVHSPEESLRGLWASLAEPTKAAI</sequence>
<name>A0A6I4MHP7_9ACTN</name>
<reference evidence="4" key="1">
    <citation type="submission" date="2019-12" db="EMBL/GenBank/DDBJ databases">
        <title>Actinomadura physcomitrii sp. nov., a novel actinomycete isolated from moss [Physcomitrium sphaericum (Ludw) Fuernr].</title>
        <authorList>
            <person name="Zhuang X."/>
        </authorList>
    </citation>
    <scope>NUCLEOTIDE SEQUENCE [LARGE SCALE GENOMIC DNA]</scope>
    <source>
        <strain evidence="4">LD22</strain>
    </source>
</reference>
<dbReference type="InterPro" id="IPR036291">
    <property type="entry name" value="NAD(P)-bd_dom_sf"/>
</dbReference>
<dbReference type="Gene3D" id="3.40.50.720">
    <property type="entry name" value="NAD(P)-binding Rossmann-like Domain"/>
    <property type="match status" value="1"/>
</dbReference>
<accession>A0A6I4MHP7</accession>